<keyword evidence="1" id="KW-0001">2Fe-2S</keyword>
<organism evidence="6 7">
    <name type="scientific">Blastopirellula marina DSM 3645</name>
    <dbReference type="NCBI Taxonomy" id="314230"/>
    <lineage>
        <taxon>Bacteria</taxon>
        <taxon>Pseudomonadati</taxon>
        <taxon>Planctomycetota</taxon>
        <taxon>Planctomycetia</taxon>
        <taxon>Pirellulales</taxon>
        <taxon>Pirellulaceae</taxon>
        <taxon>Blastopirellula</taxon>
    </lineage>
</organism>
<feature type="domain" description="Rieske" evidence="5">
    <location>
        <begin position="414"/>
        <end position="496"/>
    </location>
</feature>
<dbReference type="Pfam" id="PF01266">
    <property type="entry name" value="DAO"/>
    <property type="match status" value="1"/>
</dbReference>
<name>A3ZS81_9BACT</name>
<proteinExistence type="predicted"/>
<dbReference type="InterPro" id="IPR036188">
    <property type="entry name" value="FAD/NAD-bd_sf"/>
</dbReference>
<dbReference type="STRING" id="314230.DSM3645_14375"/>
<dbReference type="RefSeq" id="WP_002650773.1">
    <property type="nucleotide sequence ID" value="NZ_CH672376.1"/>
</dbReference>
<dbReference type="InterPro" id="IPR006076">
    <property type="entry name" value="FAD-dep_OxRdtase"/>
</dbReference>
<dbReference type="PANTHER" id="PTHR13847">
    <property type="entry name" value="SARCOSINE DEHYDROGENASE-RELATED"/>
    <property type="match status" value="1"/>
</dbReference>
<dbReference type="InterPro" id="IPR017941">
    <property type="entry name" value="Rieske_2Fe-2S"/>
</dbReference>
<evidence type="ECO:0000259" key="5">
    <source>
        <dbReference type="PROSITE" id="PS51296"/>
    </source>
</evidence>
<evidence type="ECO:0000313" key="6">
    <source>
        <dbReference type="EMBL" id="EAQ80539.1"/>
    </source>
</evidence>
<dbReference type="PROSITE" id="PS51296">
    <property type="entry name" value="RIESKE"/>
    <property type="match status" value="1"/>
</dbReference>
<keyword evidence="4" id="KW-0411">Iron-sulfur</keyword>
<dbReference type="InterPro" id="IPR036922">
    <property type="entry name" value="Rieske_2Fe-2S_sf"/>
</dbReference>
<dbReference type="SUPFAM" id="SSF50022">
    <property type="entry name" value="ISP domain"/>
    <property type="match status" value="1"/>
</dbReference>
<dbReference type="HOGENOM" id="CLU_007884_15_1_0"/>
<evidence type="ECO:0000256" key="4">
    <source>
        <dbReference type="ARBA" id="ARBA00023014"/>
    </source>
</evidence>
<accession>A3ZS81</accession>
<dbReference type="AlphaFoldDB" id="A3ZS81"/>
<dbReference type="PRINTS" id="PR00420">
    <property type="entry name" value="RNGMNOXGNASE"/>
</dbReference>
<dbReference type="OrthoDB" id="9767869at2"/>
<reference evidence="6 7" key="1">
    <citation type="submission" date="2006-02" db="EMBL/GenBank/DDBJ databases">
        <authorList>
            <person name="Amann R."/>
            <person name="Ferriera S."/>
            <person name="Johnson J."/>
            <person name="Kravitz S."/>
            <person name="Halpern A."/>
            <person name="Remington K."/>
            <person name="Beeson K."/>
            <person name="Tran B."/>
            <person name="Rogers Y.-H."/>
            <person name="Friedman R."/>
            <person name="Venter J.C."/>
        </authorList>
    </citation>
    <scope>NUCLEOTIDE SEQUENCE [LARGE SCALE GENOMIC DNA]</scope>
    <source>
        <strain evidence="6 7">DSM 3645</strain>
    </source>
</reference>
<dbReference type="GO" id="GO:0005737">
    <property type="term" value="C:cytoplasm"/>
    <property type="evidence" value="ECO:0007669"/>
    <property type="project" value="TreeGrafter"/>
</dbReference>
<dbReference type="Gene3D" id="2.102.10.10">
    <property type="entry name" value="Rieske [2Fe-2S] iron-sulphur domain"/>
    <property type="match status" value="1"/>
</dbReference>
<comment type="caution">
    <text evidence="6">The sequence shown here is derived from an EMBL/GenBank/DDBJ whole genome shotgun (WGS) entry which is preliminary data.</text>
</comment>
<evidence type="ECO:0000256" key="3">
    <source>
        <dbReference type="ARBA" id="ARBA00023004"/>
    </source>
</evidence>
<evidence type="ECO:0000313" key="7">
    <source>
        <dbReference type="Proteomes" id="UP000004358"/>
    </source>
</evidence>
<dbReference type="PANTHER" id="PTHR13847:SF274">
    <property type="entry name" value="RIESKE 2FE-2S IRON-SULFUR PROTEIN YHFW-RELATED"/>
    <property type="match status" value="1"/>
</dbReference>
<dbReference type="SUPFAM" id="SSF51905">
    <property type="entry name" value="FAD/NAD(P)-binding domain"/>
    <property type="match status" value="1"/>
</dbReference>
<dbReference type="GO" id="GO:0046872">
    <property type="term" value="F:metal ion binding"/>
    <property type="evidence" value="ECO:0007669"/>
    <property type="project" value="UniProtKB-KW"/>
</dbReference>
<protein>
    <submittedName>
        <fullName evidence="6">Oxidoreductase</fullName>
    </submittedName>
</protein>
<dbReference type="Proteomes" id="UP000004358">
    <property type="component" value="Unassembled WGS sequence"/>
</dbReference>
<keyword evidence="3" id="KW-0408">Iron</keyword>
<evidence type="ECO:0000256" key="1">
    <source>
        <dbReference type="ARBA" id="ARBA00022714"/>
    </source>
</evidence>
<gene>
    <name evidence="6" type="ORF">DSM3645_14375</name>
</gene>
<dbReference type="Gene3D" id="3.50.50.60">
    <property type="entry name" value="FAD/NAD(P)-binding domain"/>
    <property type="match status" value="1"/>
</dbReference>
<dbReference type="Pfam" id="PF00355">
    <property type="entry name" value="Rieske"/>
    <property type="match status" value="1"/>
</dbReference>
<evidence type="ECO:0000256" key="2">
    <source>
        <dbReference type="ARBA" id="ARBA00022723"/>
    </source>
</evidence>
<sequence length="496" mass="54061">MSDKPKDLAIHNSYWIRHQPLEQRFPALSGDHDTEILVIGAGISGLSIALELLNRGHRVTVCEANLIGSGTTGGSTGHLDAHPEMGAQKLIDRLGIEKAKILTQSRLDAIRAIENLADESVEFSRCPAYYYTDKASHVHALRDQLNATNAIGLTAQWMDAVPIQRAVAGYQLAGMARFNSFAYLRQLTDRVVAAGGVLFEQTMIAGPTESYPVSLRSAQGSVRFDQVVCAVHCNFTGSMRLYLQTPAYQSYVIAARVKSSLPEALFWDDSDPYFYVRRATADGRVILAGGCDHRTGNGGEQAAFKELEAWIRDRFEIEEIVSRWSAELFEPTDGLPFIGKVAGTKNVWIVTGLSGVGLSLGTASAPILADLLEGKPHELEDVLSPARVEPTSVVDVVSEQMIAVGNYAERMLPKSEIEVERLQPGQGAVGNLNGKRKAVCRDASGCLHERNPVCTHLGGVVHWNEAEQTWDCPVHGGRFAADGSRLYGPPEKDLDR</sequence>
<dbReference type="eggNOG" id="COG0665">
    <property type="taxonomic scope" value="Bacteria"/>
</dbReference>
<dbReference type="GO" id="GO:0051537">
    <property type="term" value="F:2 iron, 2 sulfur cluster binding"/>
    <property type="evidence" value="ECO:0007669"/>
    <property type="project" value="UniProtKB-KW"/>
</dbReference>
<keyword evidence="2" id="KW-0479">Metal-binding</keyword>
<dbReference type="eggNOG" id="COG0723">
    <property type="taxonomic scope" value="Bacteria"/>
</dbReference>
<dbReference type="EMBL" id="AANZ01000008">
    <property type="protein sequence ID" value="EAQ80539.1"/>
    <property type="molecule type" value="Genomic_DNA"/>
</dbReference>
<dbReference type="Gene3D" id="3.30.9.10">
    <property type="entry name" value="D-Amino Acid Oxidase, subunit A, domain 2"/>
    <property type="match status" value="1"/>
</dbReference>